<reference evidence="1" key="1">
    <citation type="journal article" date="2019" name="MBio">
        <title>Virus Genomes from Deep Sea Sediments Expand the Ocean Megavirome and Support Independent Origins of Viral Gigantism.</title>
        <authorList>
            <person name="Backstrom D."/>
            <person name="Yutin N."/>
            <person name="Jorgensen S.L."/>
            <person name="Dharamshi J."/>
            <person name="Homa F."/>
            <person name="Zaremba-Niedwiedzka K."/>
            <person name="Spang A."/>
            <person name="Wolf Y.I."/>
            <person name="Koonin E.V."/>
            <person name="Ettema T.J."/>
        </authorList>
    </citation>
    <scope>NUCLEOTIDE SEQUENCE</scope>
</reference>
<name>A0A481ZEN7_9VIRU</name>
<gene>
    <name evidence="1" type="ORF">LCPAC404_03860</name>
</gene>
<evidence type="ECO:0000313" key="1">
    <source>
        <dbReference type="EMBL" id="QBK93682.1"/>
    </source>
</evidence>
<dbReference type="EMBL" id="MK500603">
    <property type="protein sequence ID" value="QBK93682.1"/>
    <property type="molecule type" value="Genomic_DNA"/>
</dbReference>
<sequence length="184" mass="20995">MTTKTRIMKNNVNTTVYVFTDTGQDISKTLFPTGWIMVPKRISIPSYVSSDALSEQTFQIEMVLKLSANYDVKGNIGVVFYDGNPIEIADDYAVCKSSKIWIGNNSIVFSEQARNIFLGKAPMDSNNNYFLHNTKGFIYHAKELNIETNDYGKTNVKHSNYGWFILDYLEIFDLVIHAMMINMT</sequence>
<proteinExistence type="predicted"/>
<accession>A0A481ZEN7</accession>
<organism evidence="1">
    <name type="scientific">Pithovirus LCPAC404</name>
    <dbReference type="NCBI Taxonomy" id="2506597"/>
    <lineage>
        <taxon>Viruses</taxon>
        <taxon>Pithoviruses</taxon>
    </lineage>
</organism>
<protein>
    <submittedName>
        <fullName evidence="1">Uncharacterized protein</fullName>
    </submittedName>
</protein>